<dbReference type="SUPFAM" id="SSF75217">
    <property type="entry name" value="alpha/beta knot"/>
    <property type="match status" value="1"/>
</dbReference>
<gene>
    <name evidence="6" type="ORF">HMPREF3200_01493</name>
</gene>
<feature type="domain" description="tRNA/rRNA methyltransferase SpoU type" evidence="4">
    <location>
        <begin position="101"/>
        <end position="236"/>
    </location>
</feature>
<keyword evidence="2 6" id="KW-0489">Methyltransferase</keyword>
<accession>A0A133KD31</accession>
<dbReference type="Gene3D" id="3.30.1330.30">
    <property type="match status" value="1"/>
</dbReference>
<dbReference type="Proteomes" id="UP000070383">
    <property type="component" value="Unassembled WGS sequence"/>
</dbReference>
<dbReference type="AlphaFoldDB" id="A0A133KD31"/>
<dbReference type="PANTHER" id="PTHR43191">
    <property type="entry name" value="RRNA METHYLTRANSFERASE 3"/>
    <property type="match status" value="1"/>
</dbReference>
<dbReference type="Pfam" id="PF22435">
    <property type="entry name" value="MRM3-like_sub_bind"/>
    <property type="match status" value="1"/>
</dbReference>
<name>A0A133KD31_9FIRM</name>
<dbReference type="InterPro" id="IPR029026">
    <property type="entry name" value="tRNA_m1G_MTases_N"/>
</dbReference>
<dbReference type="OrthoDB" id="9785673at2"/>
<dbReference type="InterPro" id="IPR001537">
    <property type="entry name" value="SpoU_MeTrfase"/>
</dbReference>
<organism evidence="6 7">
    <name type="scientific">Anaerococcus tetradius</name>
    <dbReference type="NCBI Taxonomy" id="33036"/>
    <lineage>
        <taxon>Bacteria</taxon>
        <taxon>Bacillati</taxon>
        <taxon>Bacillota</taxon>
        <taxon>Tissierellia</taxon>
        <taxon>Tissierellales</taxon>
        <taxon>Peptoniphilaceae</taxon>
        <taxon>Anaerococcus</taxon>
    </lineage>
</organism>
<dbReference type="SUPFAM" id="SSF55315">
    <property type="entry name" value="L30e-like"/>
    <property type="match status" value="1"/>
</dbReference>
<dbReference type="InterPro" id="IPR029028">
    <property type="entry name" value="Alpha/beta_knot_MTases"/>
</dbReference>
<proteinExistence type="inferred from homology"/>
<evidence type="ECO:0000256" key="1">
    <source>
        <dbReference type="ARBA" id="ARBA00007228"/>
    </source>
</evidence>
<feature type="domain" description="MRM3-like substrate binding" evidence="5">
    <location>
        <begin position="8"/>
        <end position="84"/>
    </location>
</feature>
<dbReference type="GO" id="GO:0006396">
    <property type="term" value="P:RNA processing"/>
    <property type="evidence" value="ECO:0007669"/>
    <property type="project" value="InterPro"/>
</dbReference>
<protein>
    <submittedName>
        <fullName evidence="6">RNA methyltransferase, TrmH family</fullName>
    </submittedName>
</protein>
<dbReference type="Pfam" id="PF00588">
    <property type="entry name" value="SpoU_methylase"/>
    <property type="match status" value="1"/>
</dbReference>
<dbReference type="CDD" id="cd18095">
    <property type="entry name" value="SpoU-like_rRNA-MTase"/>
    <property type="match status" value="1"/>
</dbReference>
<evidence type="ECO:0000259" key="4">
    <source>
        <dbReference type="Pfam" id="PF00588"/>
    </source>
</evidence>
<reference evidence="7" key="1">
    <citation type="submission" date="2016-01" db="EMBL/GenBank/DDBJ databases">
        <authorList>
            <person name="Mitreva M."/>
            <person name="Pepin K.H."/>
            <person name="Mihindukulasuriya K.A."/>
            <person name="Fulton R."/>
            <person name="Fronick C."/>
            <person name="O'Laughlin M."/>
            <person name="Miner T."/>
            <person name="Herter B."/>
            <person name="Rosa B.A."/>
            <person name="Cordes M."/>
            <person name="Tomlinson C."/>
            <person name="Wollam A."/>
            <person name="Palsikar V.B."/>
            <person name="Mardis E.R."/>
            <person name="Wilson R.K."/>
        </authorList>
    </citation>
    <scope>NUCLEOTIDE SEQUENCE [LARGE SCALE GENOMIC DNA]</scope>
    <source>
        <strain evidence="7">MJR8151</strain>
    </source>
</reference>
<dbReference type="EMBL" id="LRPM01000054">
    <property type="protein sequence ID" value="KWZ77365.1"/>
    <property type="molecule type" value="Genomic_DNA"/>
</dbReference>
<dbReference type="InterPro" id="IPR029064">
    <property type="entry name" value="Ribosomal_eL30-like_sf"/>
</dbReference>
<evidence type="ECO:0000313" key="7">
    <source>
        <dbReference type="Proteomes" id="UP000070383"/>
    </source>
</evidence>
<keyword evidence="7" id="KW-1185">Reference proteome</keyword>
<dbReference type="GO" id="GO:0008173">
    <property type="term" value="F:RNA methyltransferase activity"/>
    <property type="evidence" value="ECO:0007669"/>
    <property type="project" value="InterPro"/>
</dbReference>
<dbReference type="InterPro" id="IPR053888">
    <property type="entry name" value="MRM3-like_sub_bind"/>
</dbReference>
<dbReference type="GO" id="GO:0032259">
    <property type="term" value="P:methylation"/>
    <property type="evidence" value="ECO:0007669"/>
    <property type="project" value="UniProtKB-KW"/>
</dbReference>
<comment type="caution">
    <text evidence="6">The sequence shown here is derived from an EMBL/GenBank/DDBJ whole genome shotgun (WGS) entry which is preliminary data.</text>
</comment>
<dbReference type="PANTHER" id="PTHR43191:SF2">
    <property type="entry name" value="RRNA METHYLTRANSFERASE 3, MITOCHONDRIAL"/>
    <property type="match status" value="1"/>
</dbReference>
<dbReference type="Gene3D" id="3.40.1280.10">
    <property type="match status" value="1"/>
</dbReference>
<dbReference type="STRING" id="33036.HMPREF3200_01493"/>
<evidence type="ECO:0000256" key="2">
    <source>
        <dbReference type="ARBA" id="ARBA00022603"/>
    </source>
</evidence>
<dbReference type="GO" id="GO:0003723">
    <property type="term" value="F:RNA binding"/>
    <property type="evidence" value="ECO:0007669"/>
    <property type="project" value="InterPro"/>
</dbReference>
<dbReference type="RefSeq" id="WP_060929696.1">
    <property type="nucleotide sequence ID" value="NZ_KQ955285.1"/>
</dbReference>
<evidence type="ECO:0000256" key="3">
    <source>
        <dbReference type="ARBA" id="ARBA00022679"/>
    </source>
</evidence>
<dbReference type="PATRIC" id="fig|33036.3.peg.1477"/>
<dbReference type="InterPro" id="IPR051259">
    <property type="entry name" value="rRNA_Methyltransferase"/>
</dbReference>
<evidence type="ECO:0000313" key="6">
    <source>
        <dbReference type="EMBL" id="KWZ77365.1"/>
    </source>
</evidence>
<evidence type="ECO:0000259" key="5">
    <source>
        <dbReference type="Pfam" id="PF22435"/>
    </source>
</evidence>
<comment type="similarity">
    <text evidence="1">Belongs to the class IV-like SAM-binding methyltransferase superfamily. RNA methyltransferase TrmH family.</text>
</comment>
<keyword evidence="3 6" id="KW-0808">Transferase</keyword>
<sequence length="246" mass="27762">MIINSVQNPKFKLINKLRNKKYRDKEDLFVIESKKLVEEAIKSSLDIEFIFIREGLDLAYDFPLVVFDESLFNKLSELKSPDGFGAVVRKKKEEEISSNRVLLLDHINDPGNMGTMIRSAEAFGFNDIILTEGCVDIYNEKSLRASMGSVFRLKLVKLSNDEIVNLKSRYKFLASHMQGCDVRKYDASLENIILAIGNEANGLSDFLRSLTDSFVKITMQGQIESLNAAIAASIMMNTLACDSERL</sequence>